<dbReference type="CDD" id="cd03801">
    <property type="entry name" value="GT4_PimA-like"/>
    <property type="match status" value="1"/>
</dbReference>
<dbReference type="Proteomes" id="UP000183529">
    <property type="component" value="Unassembled WGS sequence"/>
</dbReference>
<sequence length="517" mass="57905">MRIFNNLFEAFRRRVVRSNPGLPNDFDPDVYLKLHDDVREAGVDPAQHYMEFGMAEKRPYRLPPENKAVVRRLGWGRRSTPADFDPAVYLRLHADLRDAGVDPVAHYIEFGEAEKREYQFPPFEYLRSTVFDPKRQTALLVTHECSLTGAPVLVYNIAEQLSGSMNVIVLSLGGGILEELFKELDVTFVPAHYARFSSAHAEYVIGCVTRDLSPSFAIVNSIESQWVVEPLQHAGVRTVSLIHEFASCYPDPAARFNAMMTLPQQVVFSSEITLKDAARFVSGYQPERTHVLPQGRSRIPGKRTQDASAEKEQQRLRSILRPSGQQAPKYVVLGAGSVNYRKGIDLFLQCARAVLSKVGEGQCRFIWIGQGYEPRKDAAYSVYLEDQITRAGLSDSVEIIGETTEIETAYQLSDLFLLSSRLDPLPNVAIDSMFFEKPLVCFDKTTGIVSFLESIGLKDPCVADYLDVEGMASKVVRLLTEPELRSQVSATLAAHVAESFDMEQYVRNIVALIEPVA</sequence>
<evidence type="ECO:0000313" key="4">
    <source>
        <dbReference type="Proteomes" id="UP000183529"/>
    </source>
</evidence>
<keyword evidence="2" id="KW-0808">Transferase</keyword>
<proteinExistence type="predicted"/>
<dbReference type="AlphaFoldDB" id="A0AAQ1GCG0"/>
<dbReference type="EMBL" id="FNZM01000002">
    <property type="protein sequence ID" value="SEJ11127.1"/>
    <property type="molecule type" value="Genomic_DNA"/>
</dbReference>
<comment type="caution">
    <text evidence="3">The sequence shown here is derived from an EMBL/GenBank/DDBJ whole genome shotgun (WGS) entry which is preliminary data.</text>
</comment>
<dbReference type="Pfam" id="PF13692">
    <property type="entry name" value="Glyco_trans_1_4"/>
    <property type="match status" value="1"/>
</dbReference>
<protein>
    <submittedName>
        <fullName evidence="3">Glycosyl-transferase family 4</fullName>
    </submittedName>
</protein>
<dbReference type="Gene3D" id="3.40.50.2000">
    <property type="entry name" value="Glycogen Phosphorylase B"/>
    <property type="match status" value="2"/>
</dbReference>
<dbReference type="PANTHER" id="PTHR12526">
    <property type="entry name" value="GLYCOSYLTRANSFERASE"/>
    <property type="match status" value="1"/>
</dbReference>
<dbReference type="RefSeq" id="WP_237181331.1">
    <property type="nucleotide sequence ID" value="NZ_CADFGN010000002.1"/>
</dbReference>
<reference evidence="3 4" key="1">
    <citation type="submission" date="2016-10" db="EMBL/GenBank/DDBJ databases">
        <authorList>
            <person name="Varghese N."/>
            <person name="Submissions S."/>
        </authorList>
    </citation>
    <scope>NUCLEOTIDE SEQUENCE [LARGE SCALE GENOMIC DNA]</scope>
    <source>
        <strain evidence="3 4">LMG 22274</strain>
    </source>
</reference>
<organism evidence="3 4">
    <name type="scientific">Paraburkholderia tropica</name>
    <dbReference type="NCBI Taxonomy" id="92647"/>
    <lineage>
        <taxon>Bacteria</taxon>
        <taxon>Pseudomonadati</taxon>
        <taxon>Pseudomonadota</taxon>
        <taxon>Betaproteobacteria</taxon>
        <taxon>Burkholderiales</taxon>
        <taxon>Burkholderiaceae</taxon>
        <taxon>Paraburkholderia</taxon>
    </lineage>
</organism>
<accession>A0AAQ1GCG0</accession>
<name>A0AAQ1GCG0_9BURK</name>
<dbReference type="GeneID" id="61301440"/>
<evidence type="ECO:0000313" key="3">
    <source>
        <dbReference type="EMBL" id="SEJ11127.1"/>
    </source>
</evidence>
<evidence type="ECO:0000256" key="2">
    <source>
        <dbReference type="ARBA" id="ARBA00022679"/>
    </source>
</evidence>
<evidence type="ECO:0000256" key="1">
    <source>
        <dbReference type="ARBA" id="ARBA00022676"/>
    </source>
</evidence>
<keyword evidence="1" id="KW-0328">Glycosyltransferase</keyword>
<dbReference type="PANTHER" id="PTHR12526:SF629">
    <property type="entry name" value="TEICHURONIC ACID BIOSYNTHESIS GLYCOSYLTRANSFERASE TUAH-RELATED"/>
    <property type="match status" value="1"/>
</dbReference>
<gene>
    <name evidence="3" type="ORF">SAMN05216550_102450</name>
</gene>
<dbReference type="SUPFAM" id="SSF53756">
    <property type="entry name" value="UDP-Glycosyltransferase/glycogen phosphorylase"/>
    <property type="match status" value="1"/>
</dbReference>
<dbReference type="GO" id="GO:0016757">
    <property type="term" value="F:glycosyltransferase activity"/>
    <property type="evidence" value="ECO:0007669"/>
    <property type="project" value="UniProtKB-KW"/>
</dbReference>